<name>A0ABW8TM68_9CLOT</name>
<dbReference type="NCBIfam" id="TIGR02289">
    <property type="entry name" value="M3_not_pepF"/>
    <property type="match status" value="1"/>
</dbReference>
<dbReference type="Gene3D" id="1.10.1370.30">
    <property type="match status" value="1"/>
</dbReference>
<keyword evidence="5 6" id="KW-0482">Metalloprotease</keyword>
<reference evidence="8 9" key="1">
    <citation type="submission" date="2024-11" db="EMBL/GenBank/DDBJ databases">
        <authorList>
            <person name="Heng Y.C."/>
            <person name="Lim A.C.H."/>
            <person name="Lee J.K.Y."/>
            <person name="Kittelmann S."/>
        </authorList>
    </citation>
    <scope>NUCLEOTIDE SEQUENCE [LARGE SCALE GENOMIC DNA]</scope>
    <source>
        <strain evidence="8 9">WILCCON 0114</strain>
    </source>
</reference>
<feature type="domain" description="Peptidase M3A/M3B catalytic" evidence="7">
    <location>
        <begin position="158"/>
        <end position="545"/>
    </location>
</feature>
<evidence type="ECO:0000313" key="9">
    <source>
        <dbReference type="Proteomes" id="UP001623592"/>
    </source>
</evidence>
<dbReference type="EMBL" id="JBJIAA010000029">
    <property type="protein sequence ID" value="MFL0253243.1"/>
    <property type="molecule type" value="Genomic_DNA"/>
</dbReference>
<evidence type="ECO:0000256" key="2">
    <source>
        <dbReference type="ARBA" id="ARBA00022723"/>
    </source>
</evidence>
<comment type="caution">
    <text evidence="8">The sequence shown here is derived from an EMBL/GenBank/DDBJ whole genome shotgun (WGS) entry which is preliminary data.</text>
</comment>
<dbReference type="InterPro" id="IPR001567">
    <property type="entry name" value="Pept_M3A_M3B_dom"/>
</dbReference>
<evidence type="ECO:0000256" key="3">
    <source>
        <dbReference type="ARBA" id="ARBA00022801"/>
    </source>
</evidence>
<keyword evidence="9" id="KW-1185">Reference proteome</keyword>
<proteinExistence type="inferred from homology"/>
<evidence type="ECO:0000313" key="8">
    <source>
        <dbReference type="EMBL" id="MFL0253243.1"/>
    </source>
</evidence>
<gene>
    <name evidence="8" type="ORF">ACJDT4_22815</name>
</gene>
<dbReference type="InterPro" id="IPR011976">
    <property type="entry name" value="Pept_M3B_oligopep-rel"/>
</dbReference>
<protein>
    <submittedName>
        <fullName evidence="8">M3 family oligoendopeptidase</fullName>
        <ecNumber evidence="8">3.4.-.-</ecNumber>
    </submittedName>
</protein>
<dbReference type="PANTHER" id="PTHR11804:SF48">
    <property type="entry name" value="PUTATIVE-RELATED"/>
    <property type="match status" value="1"/>
</dbReference>
<dbReference type="Pfam" id="PF01432">
    <property type="entry name" value="Peptidase_M3"/>
    <property type="match status" value="1"/>
</dbReference>
<dbReference type="GO" id="GO:0016787">
    <property type="term" value="F:hydrolase activity"/>
    <property type="evidence" value="ECO:0007669"/>
    <property type="project" value="UniProtKB-KW"/>
</dbReference>
<dbReference type="RefSeq" id="WP_406789912.1">
    <property type="nucleotide sequence ID" value="NZ_JBJIAA010000029.1"/>
</dbReference>
<keyword evidence="3 6" id="KW-0378">Hydrolase</keyword>
<dbReference type="EC" id="3.4.-.-" evidence="8"/>
<sequence>MHKFFMINEKELECNYKKLLDKKINSPEDLKKWLVDESTLCADIKEKLSRNYFAVNCYSNNKEIKAAYEHDNEVISPLIKKYSELLDKFFYNSEYRSKLGSYYDNLVKKRANAIEIFRKENIDIEIKEDKLCTEYYDITGNMSVMWNDEEKTLQQMAVYMKDSDRQIRKKAWTLVQNRMLKDSEKLDTIMDQLVKLRNQKALNANCKNFTEYMFKKLERFSYTPEDCLELHESVLKAVVPLVNEIREDHRKEINVQDFRPWDMTAVKEGQKPLKPYNNVNELIDGVLKIFKQKDEVFFNTLNKMKNAGTLDLESRKAKSPGGFCDSFPVSNTSCIFMNEAQANDDFITLTHEGGHSVHNTLTSNIELADYRETPSETAELASMSMELLCMDSWDVFYKNEEDLKRAKKEHLEGIIKFLPWEVLVDRFQHWMYSHPEHSAEERNEKFQEMAKEFQFQTVNFSGYEDALKNFWKKQLHIFEVPFYYIEYAIAQLGALQIWRNYKKAPRETIENYKKALSLGNSVPIPEVYEAAGIKFDFSENMIRELMQFVKDELQKL</sequence>
<dbReference type="InterPro" id="IPR045090">
    <property type="entry name" value="Pept_M3A_M3B"/>
</dbReference>
<evidence type="ECO:0000256" key="4">
    <source>
        <dbReference type="ARBA" id="ARBA00022833"/>
    </source>
</evidence>
<organism evidence="8 9">
    <name type="scientific">Clostridium neuense</name>
    <dbReference type="NCBI Taxonomy" id="1728934"/>
    <lineage>
        <taxon>Bacteria</taxon>
        <taxon>Bacillati</taxon>
        <taxon>Bacillota</taxon>
        <taxon>Clostridia</taxon>
        <taxon>Eubacteriales</taxon>
        <taxon>Clostridiaceae</taxon>
        <taxon>Clostridium</taxon>
    </lineage>
</organism>
<comment type="cofactor">
    <cofactor evidence="6">
        <name>Zn(2+)</name>
        <dbReference type="ChEBI" id="CHEBI:29105"/>
    </cofactor>
    <text evidence="6">Binds 1 zinc ion.</text>
</comment>
<keyword evidence="1 6" id="KW-0645">Protease</keyword>
<dbReference type="SUPFAM" id="SSF55486">
    <property type="entry name" value="Metalloproteases ('zincins'), catalytic domain"/>
    <property type="match status" value="1"/>
</dbReference>
<evidence type="ECO:0000259" key="7">
    <source>
        <dbReference type="Pfam" id="PF01432"/>
    </source>
</evidence>
<evidence type="ECO:0000256" key="6">
    <source>
        <dbReference type="RuleBase" id="RU003435"/>
    </source>
</evidence>
<evidence type="ECO:0000256" key="5">
    <source>
        <dbReference type="ARBA" id="ARBA00023049"/>
    </source>
</evidence>
<evidence type="ECO:0000256" key="1">
    <source>
        <dbReference type="ARBA" id="ARBA00022670"/>
    </source>
</evidence>
<dbReference type="Proteomes" id="UP001623592">
    <property type="component" value="Unassembled WGS sequence"/>
</dbReference>
<keyword evidence="2 6" id="KW-0479">Metal-binding</keyword>
<dbReference type="CDD" id="cd09606">
    <property type="entry name" value="M3B_PepF"/>
    <property type="match status" value="1"/>
</dbReference>
<accession>A0ABW8TM68</accession>
<keyword evidence="4 6" id="KW-0862">Zinc</keyword>
<comment type="similarity">
    <text evidence="6">Belongs to the peptidase M3 family.</text>
</comment>
<dbReference type="PANTHER" id="PTHR11804">
    <property type="entry name" value="PROTEASE M3 THIMET OLIGOPEPTIDASE-RELATED"/>
    <property type="match status" value="1"/>
</dbReference>